<dbReference type="AlphaFoldDB" id="A0A1X0K5N7"/>
<evidence type="ECO:0000313" key="2">
    <source>
        <dbReference type="EMBL" id="ORB69759.1"/>
    </source>
</evidence>
<accession>A0A1X0K5N7</accession>
<dbReference type="InterPro" id="IPR035992">
    <property type="entry name" value="Ricin_B-like_lectins"/>
</dbReference>
<name>A0A1X0K5N7_MYCSC</name>
<dbReference type="SUPFAM" id="SSF50370">
    <property type="entry name" value="Ricin B-like lectins"/>
    <property type="match status" value="1"/>
</dbReference>
<feature type="domain" description="Ricin B lectin" evidence="1">
    <location>
        <begin position="38"/>
        <end position="159"/>
    </location>
</feature>
<protein>
    <recommendedName>
        <fullName evidence="1">Ricin B lectin domain-containing protein</fullName>
    </recommendedName>
</protein>
<keyword evidence="3" id="KW-1185">Reference proteome</keyword>
<reference evidence="2 3" key="1">
    <citation type="submission" date="2017-02" db="EMBL/GenBank/DDBJ databases">
        <title>The new phylogeny of genus Mycobacterium.</title>
        <authorList>
            <person name="Tortoli E."/>
            <person name="Trovato A."/>
            <person name="Cirillo D.M."/>
        </authorList>
    </citation>
    <scope>NUCLEOTIDE SEQUENCE [LARGE SCALE GENOMIC DNA]</scope>
    <source>
        <strain evidence="2 3">DSM 43992</strain>
    </source>
</reference>
<comment type="caution">
    <text evidence="2">The sequence shown here is derived from an EMBL/GenBank/DDBJ whole genome shotgun (WGS) entry which is preliminary data.</text>
</comment>
<sequence length="160" mass="16221">MRAVHGSESLGGLGKAVGAVGAALGVVVLGAGPAAADGPVQVKSRLGDVCLDAPTGSWYSALLINPCNGSDFQRWNVNGLQLESVAFPGSCLTKPSDSAFARLGPCLNMPGQRWTAQPDGQVTTALLGACLTVLGGPDPATLVSTRWCNGDAGQGWDYVP</sequence>
<dbReference type="PROSITE" id="PS50231">
    <property type="entry name" value="RICIN_B_LECTIN"/>
    <property type="match status" value="1"/>
</dbReference>
<organism evidence="2 3">
    <name type="scientific">Mycobacterium scrofulaceum</name>
    <dbReference type="NCBI Taxonomy" id="1783"/>
    <lineage>
        <taxon>Bacteria</taxon>
        <taxon>Bacillati</taxon>
        <taxon>Actinomycetota</taxon>
        <taxon>Actinomycetes</taxon>
        <taxon>Mycobacteriales</taxon>
        <taxon>Mycobacteriaceae</taxon>
        <taxon>Mycobacterium</taxon>
    </lineage>
</organism>
<dbReference type="STRING" id="1783.BST44_24850"/>
<dbReference type="EMBL" id="MVIJ01000057">
    <property type="protein sequence ID" value="ORB69759.1"/>
    <property type="molecule type" value="Genomic_DNA"/>
</dbReference>
<evidence type="ECO:0000259" key="1">
    <source>
        <dbReference type="SMART" id="SM00458"/>
    </source>
</evidence>
<dbReference type="SMART" id="SM00458">
    <property type="entry name" value="RICIN"/>
    <property type="match status" value="1"/>
</dbReference>
<dbReference type="CDD" id="cd00161">
    <property type="entry name" value="beta-trefoil_Ricin-like"/>
    <property type="match status" value="1"/>
</dbReference>
<dbReference type="InterPro" id="IPR000772">
    <property type="entry name" value="Ricin_B_lectin"/>
</dbReference>
<dbReference type="Gene3D" id="2.80.10.50">
    <property type="match status" value="1"/>
</dbReference>
<gene>
    <name evidence="2" type="ORF">BST44_24850</name>
</gene>
<proteinExistence type="predicted"/>
<dbReference type="Proteomes" id="UP000192601">
    <property type="component" value="Unassembled WGS sequence"/>
</dbReference>
<dbReference type="OrthoDB" id="4192775at2"/>
<evidence type="ECO:0000313" key="3">
    <source>
        <dbReference type="Proteomes" id="UP000192601"/>
    </source>
</evidence>
<dbReference type="Pfam" id="PF00652">
    <property type="entry name" value="Ricin_B_lectin"/>
    <property type="match status" value="1"/>
</dbReference>